<reference evidence="2 3" key="1">
    <citation type="journal article" date="2019" name="Int. J. Syst. Evol. Microbiol.">
        <title>The Global Catalogue of Microorganisms (GCM) 10K type strain sequencing project: providing services to taxonomists for standard genome sequencing and annotation.</title>
        <authorList>
            <consortium name="The Broad Institute Genomics Platform"/>
            <consortium name="The Broad Institute Genome Sequencing Center for Infectious Disease"/>
            <person name="Wu L."/>
            <person name="Ma J."/>
        </authorList>
    </citation>
    <scope>NUCLEOTIDE SEQUENCE [LARGE SCALE GENOMIC DNA]</scope>
    <source>
        <strain evidence="2 3">JCM 11444</strain>
    </source>
</reference>
<dbReference type="Gene3D" id="3.40.50.1010">
    <property type="entry name" value="5'-nuclease"/>
    <property type="match status" value="1"/>
</dbReference>
<dbReference type="InterPro" id="IPR029060">
    <property type="entry name" value="PIN-like_dom_sf"/>
</dbReference>
<sequence>MWVCPKQLLDHHEFDPLLQEERRWRVSEVVESDAVELGLTEQGVEVPGEGGSLDRGSVGSGEDVAAVLPARPGRFAILALAVVVLLERVQAWRRQGDALFGALGLPGDESGAATWGRLSAAGIQRARPRPTNDMWIAACALTYDLPLATLNLKDYEDFRLHHGHPRRRVTVASDGNADGNRTRHRRTSTNLSGQANVALPAKTQVGRGRPAHVLCAGGRDAGTHSQFEWNLRNRGAGEQGLAAYSGPPPARWCAGERV</sequence>
<organism evidence="2 3">
    <name type="scientific">Streptomyces rhizosphaericus</name>
    <dbReference type="NCBI Taxonomy" id="114699"/>
    <lineage>
        <taxon>Bacteria</taxon>
        <taxon>Bacillati</taxon>
        <taxon>Actinomycetota</taxon>
        <taxon>Actinomycetes</taxon>
        <taxon>Kitasatosporales</taxon>
        <taxon>Streptomycetaceae</taxon>
        <taxon>Streptomyces</taxon>
        <taxon>Streptomyces violaceusniger group</taxon>
    </lineage>
</organism>
<proteinExistence type="predicted"/>
<evidence type="ECO:0000313" key="2">
    <source>
        <dbReference type="EMBL" id="GAA0927732.1"/>
    </source>
</evidence>
<dbReference type="SUPFAM" id="SSF88723">
    <property type="entry name" value="PIN domain-like"/>
    <property type="match status" value="1"/>
</dbReference>
<accession>A0ABN1PG43</accession>
<comment type="caution">
    <text evidence="2">The sequence shown here is derived from an EMBL/GenBank/DDBJ whole genome shotgun (WGS) entry which is preliminary data.</text>
</comment>
<evidence type="ECO:0008006" key="4">
    <source>
        <dbReference type="Google" id="ProtNLM"/>
    </source>
</evidence>
<dbReference type="Proteomes" id="UP001500418">
    <property type="component" value="Unassembled WGS sequence"/>
</dbReference>
<dbReference type="EMBL" id="BAAAID010000014">
    <property type="protein sequence ID" value="GAA0927732.1"/>
    <property type="molecule type" value="Genomic_DNA"/>
</dbReference>
<evidence type="ECO:0000256" key="1">
    <source>
        <dbReference type="SAM" id="MobiDB-lite"/>
    </source>
</evidence>
<keyword evidence="3" id="KW-1185">Reference proteome</keyword>
<gene>
    <name evidence="2" type="ORF">GCM10009575_028390</name>
</gene>
<protein>
    <recommendedName>
        <fullName evidence="4">PIN domain-containing protein</fullName>
    </recommendedName>
</protein>
<feature type="region of interest" description="Disordered" evidence="1">
    <location>
        <begin position="169"/>
        <end position="188"/>
    </location>
</feature>
<evidence type="ECO:0000313" key="3">
    <source>
        <dbReference type="Proteomes" id="UP001500418"/>
    </source>
</evidence>
<name>A0ABN1PG43_9ACTN</name>